<dbReference type="InterPro" id="IPR036388">
    <property type="entry name" value="WH-like_DNA-bd_sf"/>
</dbReference>
<dbReference type="STRING" id="641491.DND132_0528"/>
<keyword evidence="8" id="KW-1185">Reference proteome</keyword>
<dbReference type="InterPro" id="IPR000792">
    <property type="entry name" value="Tscrpt_reg_LuxR_C"/>
</dbReference>
<reference evidence="7 8" key="1">
    <citation type="journal article" date="2011" name="J. Bacteriol.">
        <title>Genome sequence of the mercury-methylating strain Desulfovibrio desulfuricans ND132.</title>
        <authorList>
            <person name="Brown S.D."/>
            <person name="Gilmour C.C."/>
            <person name="Kucken A.M."/>
            <person name="Wall J.D."/>
            <person name="Elias D.A."/>
            <person name="Brandt C.C."/>
            <person name="Podar M."/>
            <person name="Chertkov O."/>
            <person name="Held B."/>
            <person name="Bruce D.C."/>
            <person name="Detter J.C."/>
            <person name="Tapia R."/>
            <person name="Han C.S."/>
            <person name="Goodwin L.A."/>
            <person name="Cheng J.F."/>
            <person name="Pitluck S."/>
            <person name="Woyke T."/>
            <person name="Mikhailova N."/>
            <person name="Ivanova N.N."/>
            <person name="Han J."/>
            <person name="Lucas S."/>
            <person name="Lapidus A.L."/>
            <person name="Land M.L."/>
            <person name="Hauser L.J."/>
            <person name="Palumbo A.V."/>
        </authorList>
    </citation>
    <scope>NUCLEOTIDE SEQUENCE [LARGE SCALE GENOMIC DNA]</scope>
    <source>
        <strain evidence="7 8">ND132</strain>
    </source>
</reference>
<keyword evidence="3" id="KW-0804">Transcription</keyword>
<proteinExistence type="predicted"/>
<keyword evidence="2" id="KW-0238">DNA-binding</keyword>
<dbReference type="KEGG" id="ddn:DND132_0528"/>
<evidence type="ECO:0000313" key="7">
    <source>
        <dbReference type="EMBL" id="EGB13744.1"/>
    </source>
</evidence>
<dbReference type="CDD" id="cd06170">
    <property type="entry name" value="LuxR_C_like"/>
    <property type="match status" value="1"/>
</dbReference>
<keyword evidence="4" id="KW-0175">Coiled coil</keyword>
<dbReference type="InterPro" id="IPR029016">
    <property type="entry name" value="GAF-like_dom_sf"/>
</dbReference>
<dbReference type="PRINTS" id="PR00038">
    <property type="entry name" value="HTHLUXR"/>
</dbReference>
<evidence type="ECO:0000259" key="6">
    <source>
        <dbReference type="PROSITE" id="PS50043"/>
    </source>
</evidence>
<dbReference type="AlphaFoldDB" id="F0JFR6"/>
<dbReference type="GO" id="GO:0006355">
    <property type="term" value="P:regulation of DNA-templated transcription"/>
    <property type="evidence" value="ECO:0007669"/>
    <property type="project" value="InterPro"/>
</dbReference>
<protein>
    <submittedName>
        <fullName evidence="7">Regulatory protein LuxR</fullName>
    </submittedName>
</protein>
<dbReference type="Gene3D" id="3.30.450.40">
    <property type="match status" value="1"/>
</dbReference>
<accession>F0JFR6</accession>
<dbReference type="eggNOG" id="COG2197">
    <property type="taxonomic scope" value="Bacteria"/>
</dbReference>
<evidence type="ECO:0000256" key="4">
    <source>
        <dbReference type="SAM" id="Coils"/>
    </source>
</evidence>
<evidence type="ECO:0000256" key="1">
    <source>
        <dbReference type="ARBA" id="ARBA00023015"/>
    </source>
</evidence>
<evidence type="ECO:0000313" key="8">
    <source>
        <dbReference type="Proteomes" id="UP000007845"/>
    </source>
</evidence>
<evidence type="ECO:0000256" key="3">
    <source>
        <dbReference type="ARBA" id="ARBA00023163"/>
    </source>
</evidence>
<dbReference type="Pfam" id="PF00196">
    <property type="entry name" value="GerE"/>
    <property type="match status" value="1"/>
</dbReference>
<dbReference type="HOGENOM" id="CLU_709256_0_0_7"/>
<dbReference type="PANTHER" id="PTHR44688">
    <property type="entry name" value="DNA-BINDING TRANSCRIPTIONAL ACTIVATOR DEVR_DOSR"/>
    <property type="match status" value="1"/>
</dbReference>
<sequence>MKKRWPNPQDEHGDMTPEGTGEGESHVAERVRELETALAESRRIGSRSYRGEAASLIADLSTFLALANASIPGIAHIVLNYSKLLTGSAIGYVSTIDLESGDNICHTLTALFSTECRITETSKSVIFPRTRDGVYPGLWGYTLNTRKGFYTNEPARHASSIGLPNGHFALNNFLSVPALFEGRLLGQIAVGNAPGGFDQQSLEDIERLATIYALAIDRANTESRLHTEIDKRRQLERDMARTKDGPAASMAEAHSALELLLKQKEQDRKEAERTLLRNIKELVTPYLEKLEHTELTERQRTYVSIIRQNVEEILSPFLSKAKAMDIYLTPQEMQVASLIRKGYQTKDIAELFATSLNSVNFHRKNIRTKLGLRNRKINLRAFLLSLSEE</sequence>
<dbReference type="Gene3D" id="1.10.10.10">
    <property type="entry name" value="Winged helix-like DNA-binding domain superfamily/Winged helix DNA-binding domain"/>
    <property type="match status" value="1"/>
</dbReference>
<dbReference type="SUPFAM" id="SSF46894">
    <property type="entry name" value="C-terminal effector domain of the bipartite response regulators"/>
    <property type="match status" value="1"/>
</dbReference>
<feature type="region of interest" description="Disordered" evidence="5">
    <location>
        <begin position="1"/>
        <end position="27"/>
    </location>
</feature>
<dbReference type="InterPro" id="IPR016032">
    <property type="entry name" value="Sig_transdc_resp-reg_C-effctor"/>
</dbReference>
<dbReference type="PROSITE" id="PS50043">
    <property type="entry name" value="HTH_LUXR_2"/>
    <property type="match status" value="1"/>
</dbReference>
<dbReference type="SMART" id="SM00421">
    <property type="entry name" value="HTH_LUXR"/>
    <property type="match status" value="1"/>
</dbReference>
<feature type="coiled-coil region" evidence="4">
    <location>
        <begin position="218"/>
        <end position="281"/>
    </location>
</feature>
<dbReference type="PANTHER" id="PTHR44688:SF16">
    <property type="entry name" value="DNA-BINDING TRANSCRIPTIONAL ACTIVATOR DEVR_DOSR"/>
    <property type="match status" value="1"/>
</dbReference>
<dbReference type="EMBL" id="CP003220">
    <property type="protein sequence ID" value="EGB13744.1"/>
    <property type="molecule type" value="Genomic_DNA"/>
</dbReference>
<name>F0JFR6_9BACT</name>
<gene>
    <name evidence="7" type="ORF">DND132_0528</name>
</gene>
<dbReference type="SMART" id="SM00065">
    <property type="entry name" value="GAF"/>
    <property type="match status" value="1"/>
</dbReference>
<feature type="domain" description="HTH luxR-type" evidence="6">
    <location>
        <begin position="321"/>
        <end position="386"/>
    </location>
</feature>
<keyword evidence="1" id="KW-0805">Transcription regulation</keyword>
<dbReference type="RefSeq" id="WP_014321172.1">
    <property type="nucleotide sequence ID" value="NC_016803.1"/>
</dbReference>
<dbReference type="SUPFAM" id="SSF55781">
    <property type="entry name" value="GAF domain-like"/>
    <property type="match status" value="1"/>
</dbReference>
<evidence type="ECO:0000256" key="2">
    <source>
        <dbReference type="ARBA" id="ARBA00023125"/>
    </source>
</evidence>
<dbReference type="SMR" id="F0JFR6"/>
<dbReference type="GO" id="GO:0003677">
    <property type="term" value="F:DNA binding"/>
    <property type="evidence" value="ECO:0007669"/>
    <property type="project" value="UniProtKB-KW"/>
</dbReference>
<dbReference type="Pfam" id="PF13185">
    <property type="entry name" value="GAF_2"/>
    <property type="match status" value="1"/>
</dbReference>
<organism evidence="7 8">
    <name type="scientific">Pseudodesulfovibrio mercurii</name>
    <dbReference type="NCBI Taxonomy" id="641491"/>
    <lineage>
        <taxon>Bacteria</taxon>
        <taxon>Pseudomonadati</taxon>
        <taxon>Thermodesulfobacteriota</taxon>
        <taxon>Desulfovibrionia</taxon>
        <taxon>Desulfovibrionales</taxon>
        <taxon>Desulfovibrionaceae</taxon>
    </lineage>
</organism>
<dbReference type="eggNOG" id="COG2203">
    <property type="taxonomic scope" value="Bacteria"/>
</dbReference>
<dbReference type="Proteomes" id="UP000007845">
    <property type="component" value="Chromosome"/>
</dbReference>
<evidence type="ECO:0000256" key="5">
    <source>
        <dbReference type="SAM" id="MobiDB-lite"/>
    </source>
</evidence>
<dbReference type="InterPro" id="IPR003018">
    <property type="entry name" value="GAF"/>
</dbReference>